<evidence type="ECO:0000313" key="2">
    <source>
        <dbReference type="Proteomes" id="UP001148312"/>
    </source>
</evidence>
<dbReference type="RefSeq" id="XP_056792734.1">
    <property type="nucleotide sequence ID" value="XM_056932775.1"/>
</dbReference>
<dbReference type="EMBL" id="JAPWDQ010000003">
    <property type="protein sequence ID" value="KAJ5491606.1"/>
    <property type="molecule type" value="Genomic_DNA"/>
</dbReference>
<sequence>MPRLPTPLLLKASRENPLLPLLLKECRSLASARNELRWFRERAVREAGGYRRQIHGVSNEEGPAYSS</sequence>
<reference evidence="1" key="2">
    <citation type="journal article" date="2023" name="IMA Fungus">
        <title>Comparative genomic study of the Penicillium genus elucidates a diverse pangenome and 15 lateral gene transfer events.</title>
        <authorList>
            <person name="Petersen C."/>
            <person name="Sorensen T."/>
            <person name="Nielsen M.R."/>
            <person name="Sondergaard T.E."/>
            <person name="Sorensen J.L."/>
            <person name="Fitzpatrick D.A."/>
            <person name="Frisvad J.C."/>
            <person name="Nielsen K.L."/>
        </authorList>
    </citation>
    <scope>NUCLEOTIDE SEQUENCE</scope>
    <source>
        <strain evidence="1">IBT 30728</strain>
    </source>
</reference>
<accession>A0A9X0BZE3</accession>
<name>A0A9X0BZE3_9EURO</name>
<proteinExistence type="predicted"/>
<comment type="caution">
    <text evidence="1">The sequence shown here is derived from an EMBL/GenBank/DDBJ whole genome shotgun (WGS) entry which is preliminary data.</text>
</comment>
<organism evidence="1 2">
    <name type="scientific">Penicillium diatomitis</name>
    <dbReference type="NCBI Taxonomy" id="2819901"/>
    <lineage>
        <taxon>Eukaryota</taxon>
        <taxon>Fungi</taxon>
        <taxon>Dikarya</taxon>
        <taxon>Ascomycota</taxon>
        <taxon>Pezizomycotina</taxon>
        <taxon>Eurotiomycetes</taxon>
        <taxon>Eurotiomycetidae</taxon>
        <taxon>Eurotiales</taxon>
        <taxon>Aspergillaceae</taxon>
        <taxon>Penicillium</taxon>
    </lineage>
</organism>
<protein>
    <submittedName>
        <fullName evidence="1">Uncharacterized protein</fullName>
    </submittedName>
</protein>
<evidence type="ECO:0000313" key="1">
    <source>
        <dbReference type="EMBL" id="KAJ5491606.1"/>
    </source>
</evidence>
<reference evidence="1" key="1">
    <citation type="submission" date="2022-12" db="EMBL/GenBank/DDBJ databases">
        <authorList>
            <person name="Petersen C."/>
        </authorList>
    </citation>
    <scope>NUCLEOTIDE SEQUENCE</scope>
    <source>
        <strain evidence="1">IBT 30728</strain>
    </source>
</reference>
<dbReference type="Proteomes" id="UP001148312">
    <property type="component" value="Unassembled WGS sequence"/>
</dbReference>
<dbReference type="AlphaFoldDB" id="A0A9X0BZE3"/>
<dbReference type="GeneID" id="81623024"/>
<gene>
    <name evidence="1" type="ORF">N7539_003173</name>
</gene>
<keyword evidence="2" id="KW-1185">Reference proteome</keyword>